<dbReference type="PANTHER" id="PTHR46112">
    <property type="entry name" value="AMINOPEPTIDASE"/>
    <property type="match status" value="1"/>
</dbReference>
<evidence type="ECO:0000313" key="4">
    <source>
        <dbReference type="EMBL" id="MFD1250209.1"/>
    </source>
</evidence>
<comment type="caution">
    <text evidence="4">The sequence shown here is derived from an EMBL/GenBank/DDBJ whole genome shotgun (WGS) entry which is preliminary data.</text>
</comment>
<accession>A0ABW3W4S7</accession>
<evidence type="ECO:0000259" key="3">
    <source>
        <dbReference type="Pfam" id="PF01321"/>
    </source>
</evidence>
<dbReference type="InterPro" id="IPR050659">
    <property type="entry name" value="Peptidase_M24B"/>
</dbReference>
<feature type="domain" description="Peptidase M24" evidence="2">
    <location>
        <begin position="206"/>
        <end position="412"/>
    </location>
</feature>
<reference evidence="5" key="1">
    <citation type="journal article" date="2019" name="Int. J. Syst. Evol. Microbiol.">
        <title>The Global Catalogue of Microorganisms (GCM) 10K type strain sequencing project: providing services to taxonomists for standard genome sequencing and annotation.</title>
        <authorList>
            <consortium name="The Broad Institute Genomics Platform"/>
            <consortium name="The Broad Institute Genome Sequencing Center for Infectious Disease"/>
            <person name="Wu L."/>
            <person name="Ma J."/>
        </authorList>
    </citation>
    <scope>NUCLEOTIDE SEQUENCE [LARGE SCALE GENOMIC DNA]</scope>
    <source>
        <strain evidence="5">CCUG 52478</strain>
    </source>
</reference>
<dbReference type="EMBL" id="JBHTLX010000023">
    <property type="protein sequence ID" value="MFD1250209.1"/>
    <property type="molecule type" value="Genomic_DNA"/>
</dbReference>
<dbReference type="Pfam" id="PF01321">
    <property type="entry name" value="Creatinase_N"/>
    <property type="match status" value="1"/>
</dbReference>
<dbReference type="InterPro" id="IPR000994">
    <property type="entry name" value="Pept_M24"/>
</dbReference>
<feature type="compositionally biased region" description="Pro residues" evidence="1">
    <location>
        <begin position="17"/>
        <end position="26"/>
    </location>
</feature>
<sequence>MAQHRRREAHEPARLSPSPPIRPPPEGITVRSPSVRPVEDIATSSPAQAHFSPAEFARRRHAVQDAMAARGVDCLLITRLEDQYWLCGFDSGAASVFHVLFFTVDGQLLHLSRSADLSNIAYTSQCRNVLVFDDAHGSSKGEAIKDVLASLGMAGRVVGVETDSVGMSLALHHELQAALTGWCRTTDTSALVRDIRRVKSQEELAYLRRAGEILHQASASAIDVVKPGAFEGDIMAAFQQTVFSSDGEAFAGFPLGAGPRALLVRPVAGRGHVGESDQVLFEPGVAYRHYCATTMFSVLTGPSVDPRHLAMHAACVDALARVQEMIRPGNTFGDLYEVHRATFAEHGFEDAALKACGYSMGAVWETTWMEPPMIAAGVPLVLQEQMAVFTHMILLDRRTGLSMVLGETVEVTANGPAPITAVPRELIIR</sequence>
<evidence type="ECO:0000259" key="2">
    <source>
        <dbReference type="Pfam" id="PF00557"/>
    </source>
</evidence>
<dbReference type="RefSeq" id="WP_218865839.1">
    <property type="nucleotide sequence ID" value="NZ_BAABAC010000023.1"/>
</dbReference>
<evidence type="ECO:0000256" key="1">
    <source>
        <dbReference type="SAM" id="MobiDB-lite"/>
    </source>
</evidence>
<protein>
    <submittedName>
        <fullName evidence="4">M24 family metallopeptidase</fullName>
    </submittedName>
</protein>
<organism evidence="4 5">
    <name type="scientific">Nocardioides ginsengisoli</name>
    <dbReference type="NCBI Taxonomy" id="363868"/>
    <lineage>
        <taxon>Bacteria</taxon>
        <taxon>Bacillati</taxon>
        <taxon>Actinomycetota</taxon>
        <taxon>Actinomycetes</taxon>
        <taxon>Propionibacteriales</taxon>
        <taxon>Nocardioidaceae</taxon>
        <taxon>Nocardioides</taxon>
    </lineage>
</organism>
<proteinExistence type="predicted"/>
<keyword evidence="5" id="KW-1185">Reference proteome</keyword>
<dbReference type="CDD" id="cd01066">
    <property type="entry name" value="APP_MetAP"/>
    <property type="match status" value="1"/>
</dbReference>
<dbReference type="PANTHER" id="PTHR46112:SF2">
    <property type="entry name" value="XAA-PRO AMINOPEPTIDASE P-RELATED"/>
    <property type="match status" value="1"/>
</dbReference>
<dbReference type="Proteomes" id="UP001597229">
    <property type="component" value="Unassembled WGS sequence"/>
</dbReference>
<evidence type="ECO:0000313" key="5">
    <source>
        <dbReference type="Proteomes" id="UP001597229"/>
    </source>
</evidence>
<dbReference type="InterPro" id="IPR000587">
    <property type="entry name" value="Creatinase_N"/>
</dbReference>
<dbReference type="Pfam" id="PF00557">
    <property type="entry name" value="Peptidase_M24"/>
    <property type="match status" value="1"/>
</dbReference>
<name>A0ABW3W4S7_9ACTN</name>
<feature type="region of interest" description="Disordered" evidence="1">
    <location>
        <begin position="1"/>
        <end position="38"/>
    </location>
</feature>
<feature type="domain" description="Creatinase N-terminal" evidence="3">
    <location>
        <begin position="59"/>
        <end position="198"/>
    </location>
</feature>
<gene>
    <name evidence="4" type="ORF">ACFQ3F_20615</name>
</gene>